<dbReference type="FunFam" id="1.10.510.10:FF:000210">
    <property type="entry name" value="Non-specific serine/threonine protein kinase"/>
    <property type="match status" value="3"/>
</dbReference>
<evidence type="ECO:0000256" key="8">
    <source>
        <dbReference type="PROSITE-ProRule" id="PRU10141"/>
    </source>
</evidence>
<feature type="domain" description="Protein kinase" evidence="10">
    <location>
        <begin position="904"/>
        <end position="1163"/>
    </location>
</feature>
<feature type="domain" description="AGC-kinase C-terminal" evidence="11">
    <location>
        <begin position="1164"/>
        <end position="1226"/>
    </location>
</feature>
<evidence type="ECO:0008006" key="13">
    <source>
        <dbReference type="Google" id="ProtNLM"/>
    </source>
</evidence>
<dbReference type="PROSITE" id="PS51285">
    <property type="entry name" value="AGC_KINASE_CTER"/>
    <property type="match status" value="3"/>
</dbReference>
<sequence length="1226" mass="138515">MGARKHKCFTGLFKHKNKEPKSRSTFYVPLQEKETDVSSALNLEAEKPAEASVKKGKFRRLCKSIRNFFRKKKKECSEIVQEVSATELILEEKEPLKDKPIEILSESPDISSDPSANVGNTSIPKSEKDDEEKNVEVIPAERTPKINTEENAISLNRDVSSPITIKAFKPICLLHAGSLGKVYRAEHIATGTVVAMRTLKMNRMTDIEDSDRFYLEERIHRRVQRMQNPFLISLFSSIRTKNHLCFAVEYAEGGTLESQLSRNALSLERSIFYSACIVQGVKFLHDNRIVHRDLNPRNILLDGQGYAKVAGFGLCKEEIGYMNRFQSHCGTLHYMAPEMLTDDSCARSVDWWAVGVIIYQMLVGKLPFTGQDTEEIKNKILNESPEFPPDLADNAKLIILKLLCKEAKYRLGSREDDAQEVMESPLFRGLDWGALMEKEIQPPFIPQSVEPKIQKEEPQNVRDIALKASEKKKESVRFCLPEPQNAGECSSVAAIDDFDLQLQLRAGSFVKTYRAEHRATGRMVVIKALQKLPETDEDEHKRFLVEQQILTRTKTTPNPFLVALFTSFHTEQHAYFAMEYAEGGDLASQLCQHGISLERTIFYSACITLGVKFLHENNIVHRDLRPRNILLDAQGYAKVAGFGLCKEGDNDRIQSCCGTLPYMAPEMLTEGSYTRSVDWWALGVLIYKMLVGKKPFSGNDIENVKNRIINESPSFPPELDANAKLIIIKLLRKEAKYRLGSSQQDAEEVMESPLFRGLDWGAFLKKEIQPPFTPQISVSVQLGEQRVYLKCPDTPKAIKESVESESEMEEPQISEDIAQSVPTEDEQSASSLLSCDEPLSKYTDPRSEFTTSSSDYTDGSDVSSDSSSEPETARDYYCALIREIDTALNHVKVDTRNQTTIADFQIQCELGAGAFGKVYRAQHRESRSIVAIKTQQKAAVTSIIEYRSILLEQRILLMAKRQQNPFVVGLFASFITEQHICFAMDYAQGGTLESQLKQGAISLDRTTFFCSCIVLGLKFLHENKIVHRDLKPANILLDSRGYAKIADFGLSKEGIDYGDVFLSRCGTVLYMAPEIFMESNFTRSVDWWALGVILYRMAIGEFPFFDKEKEFLKAKIIYTEPKIPPELLFRVKFTLQGLLKKDARLRLGSHETDAKEVMESSLFRGFNWDALLSQEMQAPFTPPISVPERVELVSLRLPGAGVPEELPHRAPLEEALEELNCPALLP</sequence>
<proteinExistence type="predicted"/>
<dbReference type="InterPro" id="IPR011009">
    <property type="entry name" value="Kinase-like_dom_sf"/>
</dbReference>
<keyword evidence="1" id="KW-0723">Serine/threonine-protein kinase</keyword>
<dbReference type="InterPro" id="IPR017441">
    <property type="entry name" value="Protein_kinase_ATP_BS"/>
</dbReference>
<dbReference type="EMBL" id="KV460512">
    <property type="protein sequence ID" value="OCA17264.1"/>
    <property type="molecule type" value="Genomic_DNA"/>
</dbReference>
<dbReference type="InterPro" id="IPR008266">
    <property type="entry name" value="Tyr_kinase_AS"/>
</dbReference>
<dbReference type="Gene3D" id="3.30.200.20">
    <property type="entry name" value="Phosphorylase Kinase, domain 1"/>
    <property type="match status" value="3"/>
</dbReference>
<evidence type="ECO:0000259" key="11">
    <source>
        <dbReference type="PROSITE" id="PS51285"/>
    </source>
</evidence>
<feature type="compositionally biased region" description="Low complexity" evidence="9">
    <location>
        <begin position="850"/>
        <end position="867"/>
    </location>
</feature>
<evidence type="ECO:0000256" key="2">
    <source>
        <dbReference type="ARBA" id="ARBA00022553"/>
    </source>
</evidence>
<feature type="compositionally biased region" description="Polar residues" evidence="9">
    <location>
        <begin position="108"/>
        <end position="124"/>
    </location>
</feature>
<dbReference type="GO" id="GO:0004713">
    <property type="term" value="F:protein tyrosine kinase activity"/>
    <property type="evidence" value="ECO:0007669"/>
    <property type="project" value="UniProtKB-KW"/>
</dbReference>
<dbReference type="GO" id="GO:0005524">
    <property type="term" value="F:ATP binding"/>
    <property type="evidence" value="ECO:0007669"/>
    <property type="project" value="UniProtKB-UniRule"/>
</dbReference>
<evidence type="ECO:0000256" key="3">
    <source>
        <dbReference type="ARBA" id="ARBA00022679"/>
    </source>
</evidence>
<reference evidence="12" key="1">
    <citation type="submission" date="2009-11" db="EMBL/GenBank/DDBJ databases">
        <authorList>
            <consortium name="US DOE Joint Genome Institute (JGI-PGF)"/>
            <person name="Ottilar R."/>
            <person name="Schmutz J."/>
            <person name="Salamov A."/>
            <person name="Cheng J.F."/>
            <person name="Lucas S."/>
            <person name="Pitluck S."/>
            <person name="Gundlach H."/>
            <person name="Guo Y."/>
            <person name="Haberer G."/>
            <person name="Nasrallah J."/>
            <person name="Mayer K.F.X."/>
            <person name="van de Peer Y."/>
            <person name="Weigel D."/>
            <person name="Grigoriev I.V."/>
        </authorList>
    </citation>
    <scope>NUCLEOTIDE SEQUENCE</scope>
    <source>
        <strain evidence="12">Nigerian</strain>
    </source>
</reference>
<evidence type="ECO:0000256" key="7">
    <source>
        <dbReference type="ARBA" id="ARBA00023137"/>
    </source>
</evidence>
<keyword evidence="2" id="KW-0597">Phosphoprotein</keyword>
<dbReference type="SUPFAM" id="SSF56112">
    <property type="entry name" value="Protein kinase-like (PK-like)"/>
    <property type="match status" value="3"/>
</dbReference>
<feature type="binding site" evidence="8">
    <location>
        <position position="933"/>
    </location>
    <ligand>
        <name>ATP</name>
        <dbReference type="ChEBI" id="CHEBI:30616"/>
    </ligand>
</feature>
<protein>
    <recommendedName>
        <fullName evidence="13">Non-specific serine/threonine protein kinase</fullName>
    </recommendedName>
</protein>
<dbReference type="PROSITE" id="PS00109">
    <property type="entry name" value="PROTEIN_KINASE_TYR"/>
    <property type="match status" value="1"/>
</dbReference>
<evidence type="ECO:0000256" key="6">
    <source>
        <dbReference type="ARBA" id="ARBA00022840"/>
    </source>
</evidence>
<evidence type="ECO:0000256" key="5">
    <source>
        <dbReference type="ARBA" id="ARBA00022777"/>
    </source>
</evidence>
<dbReference type="AlphaFoldDB" id="A0A1B8Y2Y3"/>
<feature type="domain" description="AGC-kinase C-terminal" evidence="11">
    <location>
        <begin position="428"/>
        <end position="490"/>
    </location>
</feature>
<evidence type="ECO:0000256" key="4">
    <source>
        <dbReference type="ARBA" id="ARBA00022741"/>
    </source>
</evidence>
<feature type="compositionally biased region" description="Acidic residues" evidence="9">
    <location>
        <begin position="803"/>
        <end position="813"/>
    </location>
</feature>
<evidence type="ECO:0000313" key="12">
    <source>
        <dbReference type="EMBL" id="OCA17264.1"/>
    </source>
</evidence>
<gene>
    <name evidence="12" type="ORF">XENTR_v90027321mg</name>
</gene>
<keyword evidence="5" id="KW-0418">Kinase</keyword>
<dbReference type="Gene3D" id="1.10.510.10">
    <property type="entry name" value="Transferase(Phosphotransferase) domain 1"/>
    <property type="match status" value="3"/>
</dbReference>
<keyword evidence="6 8" id="KW-0067">ATP-binding</keyword>
<keyword evidence="7" id="KW-0829">Tyrosine-protein kinase</keyword>
<feature type="domain" description="AGC-kinase C-terminal" evidence="11">
    <location>
        <begin position="756"/>
        <end position="854"/>
    </location>
</feature>
<keyword evidence="4 8" id="KW-0547">Nucleotide-binding</keyword>
<reference evidence="12" key="3">
    <citation type="submission" date="2016-05" db="EMBL/GenBank/DDBJ databases">
        <title>WGS assembly of Xenopus tropicalis.</title>
        <authorList>
            <person name="Sessions A."/>
            <person name="Jenkins J."/>
            <person name="Mitros T."/>
            <person name="Lyons J.T."/>
            <person name="Dichmann D.S."/>
            <person name="Robert J."/>
            <person name="Harland R.M."/>
            <person name="Rokhsar D.S."/>
        </authorList>
    </citation>
    <scope>NUCLEOTIDE SEQUENCE</scope>
    <source>
        <strain evidence="12">Nigerian</strain>
    </source>
</reference>
<name>A0A1B8Y2Y3_XENTR</name>
<dbReference type="InterPro" id="IPR000719">
    <property type="entry name" value="Prot_kinase_dom"/>
</dbReference>
<dbReference type="InterPro" id="IPR008271">
    <property type="entry name" value="Ser/Thr_kinase_AS"/>
</dbReference>
<feature type="domain" description="Protein kinase" evidence="10">
    <location>
        <begin position="168"/>
        <end position="427"/>
    </location>
</feature>
<dbReference type="PROSITE" id="PS00107">
    <property type="entry name" value="PROTEIN_KINASE_ATP"/>
    <property type="match status" value="1"/>
</dbReference>
<evidence type="ECO:0000259" key="10">
    <source>
        <dbReference type="PROSITE" id="PS50011"/>
    </source>
</evidence>
<feature type="region of interest" description="Disordered" evidence="9">
    <location>
        <begin position="105"/>
        <end position="135"/>
    </location>
</feature>
<organism evidence="12">
    <name type="scientific">Xenopus tropicalis</name>
    <name type="common">Western clawed frog</name>
    <name type="synonym">Silurana tropicalis</name>
    <dbReference type="NCBI Taxonomy" id="8364"/>
    <lineage>
        <taxon>Eukaryota</taxon>
        <taxon>Metazoa</taxon>
        <taxon>Chordata</taxon>
        <taxon>Craniata</taxon>
        <taxon>Vertebrata</taxon>
        <taxon>Euteleostomi</taxon>
        <taxon>Amphibia</taxon>
        <taxon>Batrachia</taxon>
        <taxon>Anura</taxon>
        <taxon>Pipoidea</taxon>
        <taxon>Pipidae</taxon>
        <taxon>Xenopodinae</taxon>
        <taxon>Xenopus</taxon>
        <taxon>Silurana</taxon>
    </lineage>
</organism>
<accession>A0A1B8Y2Y3</accession>
<feature type="region of interest" description="Disordered" evidence="9">
    <location>
        <begin position="800"/>
        <end position="870"/>
    </location>
</feature>
<dbReference type="PANTHER" id="PTHR24351">
    <property type="entry name" value="RIBOSOMAL PROTEIN S6 KINASE"/>
    <property type="match status" value="1"/>
</dbReference>
<dbReference type="PROSITE" id="PS50011">
    <property type="entry name" value="PROTEIN_KINASE_DOM"/>
    <property type="match status" value="3"/>
</dbReference>
<reference evidence="12" key="2">
    <citation type="journal article" date="2010" name="Science">
        <title>The genome of the Western clawed frog Xenopus tropicalis.</title>
        <authorList>
            <person name="Hellsten U."/>
            <person name="Harland R.M."/>
            <person name="Gilchrist M.J."/>
            <person name="Hendrix D."/>
            <person name="Jurka J."/>
            <person name="Kapitonov V."/>
            <person name="Ovcharenko I."/>
            <person name="Putnam N.H."/>
            <person name="Shu S."/>
            <person name="Taher L."/>
            <person name="Blitz I.L."/>
            <person name="Blumberg B."/>
            <person name="Dichmann D.S."/>
            <person name="Dubchak I."/>
            <person name="Amaya E."/>
            <person name="Detter J.C."/>
            <person name="Fletcher R."/>
            <person name="Gerhard D.S."/>
            <person name="Goodstein D."/>
            <person name="Graves T."/>
            <person name="Grigoriev I.V."/>
            <person name="Grimwood J."/>
            <person name="Kawashima T."/>
            <person name="Lindquist E."/>
            <person name="Lucas S.M."/>
            <person name="Mead P.E."/>
            <person name="Mitros T."/>
            <person name="Ogino H."/>
            <person name="Ohta Y."/>
            <person name="Poliakov A.V."/>
            <person name="Pollet N."/>
            <person name="Robert J."/>
            <person name="Salamov A."/>
            <person name="Sater A.K."/>
            <person name="Schmutz J."/>
            <person name="Terry A."/>
            <person name="Vize P.D."/>
            <person name="Warren W.C."/>
            <person name="Wells D."/>
            <person name="Wills A."/>
            <person name="Wilson R.K."/>
            <person name="Zimmerman L.B."/>
            <person name="Zorn A.M."/>
            <person name="Grainger R."/>
            <person name="Grammer T."/>
            <person name="Khokha M.K."/>
            <person name="Richardson P.M."/>
            <person name="Rokhsar D.S."/>
        </authorList>
    </citation>
    <scope>NUCLEOTIDE SEQUENCE [LARGE SCALE GENOMIC DNA]</scope>
    <source>
        <strain evidence="12">Nigerian</strain>
    </source>
</reference>
<dbReference type="PROSITE" id="PS00108">
    <property type="entry name" value="PROTEIN_KINASE_ST"/>
    <property type="match status" value="1"/>
</dbReference>
<dbReference type="GO" id="GO:0004674">
    <property type="term" value="F:protein serine/threonine kinase activity"/>
    <property type="evidence" value="ECO:0007669"/>
    <property type="project" value="UniProtKB-KW"/>
</dbReference>
<evidence type="ECO:0000256" key="9">
    <source>
        <dbReference type="SAM" id="MobiDB-lite"/>
    </source>
</evidence>
<dbReference type="InterPro" id="IPR020635">
    <property type="entry name" value="Tyr_kinase_cat_dom"/>
</dbReference>
<evidence type="ECO:0000256" key="1">
    <source>
        <dbReference type="ARBA" id="ARBA00022527"/>
    </source>
</evidence>
<feature type="domain" description="Protein kinase" evidence="10">
    <location>
        <begin position="498"/>
        <end position="755"/>
    </location>
</feature>
<dbReference type="FunFam" id="3.30.200.20:FF:000474">
    <property type="entry name" value="Serine/threonine-protein kinase N2-like"/>
    <property type="match status" value="3"/>
</dbReference>
<dbReference type="InterPro" id="IPR000961">
    <property type="entry name" value="AGC-kinase_C"/>
</dbReference>
<keyword evidence="3" id="KW-0808">Transferase</keyword>
<dbReference type="SMART" id="SM00219">
    <property type="entry name" value="TyrKc"/>
    <property type="match status" value="2"/>
</dbReference>
<dbReference type="SMART" id="SM00220">
    <property type="entry name" value="S_TKc"/>
    <property type="match status" value="3"/>
</dbReference>
<dbReference type="Pfam" id="PF00069">
    <property type="entry name" value="Pkinase"/>
    <property type="match status" value="3"/>
</dbReference>